<evidence type="ECO:0000313" key="3">
    <source>
        <dbReference type="Proteomes" id="UP001611397"/>
    </source>
</evidence>
<evidence type="ECO:0000256" key="1">
    <source>
        <dbReference type="SAM" id="MobiDB-lite"/>
    </source>
</evidence>
<organism evidence="2 3">
    <name type="scientific">Streptomyces olivaceoviridis</name>
    <name type="common">Streptomyces corchorusii</name>
    <dbReference type="NCBI Taxonomy" id="1921"/>
    <lineage>
        <taxon>Bacteria</taxon>
        <taxon>Bacillati</taxon>
        <taxon>Actinomycetota</taxon>
        <taxon>Actinomycetes</taxon>
        <taxon>Kitasatosporales</taxon>
        <taxon>Streptomycetaceae</taxon>
        <taxon>Streptomyces</taxon>
    </lineage>
</organism>
<comment type="caution">
    <text evidence="2">The sequence shown here is derived from an EMBL/GenBank/DDBJ whole genome shotgun (WGS) entry which is preliminary data.</text>
</comment>
<accession>A0ABW7VHS7</accession>
<sequence length="160" mass="17056">MAEVSDELIKLERSTEEERAKLAGPTGDDYDAQWRRWREASERVQAPVTVHAAASGVSRYELEQAVKKAVRHAEDGPAAEESAPGLRLLGPGSQTAALATPVRVVDGDLVPGLAALEPGQSVHPDGDASALDVGDERRESVVEQVLLLPTRTPCTRGKVS</sequence>
<dbReference type="RefSeq" id="WP_063807714.1">
    <property type="nucleotide sequence ID" value="NZ_JBIRUT010000008.1"/>
</dbReference>
<dbReference type="Proteomes" id="UP001611397">
    <property type="component" value="Unassembled WGS sequence"/>
</dbReference>
<feature type="region of interest" description="Disordered" evidence="1">
    <location>
        <begin position="116"/>
        <end position="136"/>
    </location>
</feature>
<protein>
    <submittedName>
        <fullName evidence="2">Uncharacterized protein</fullName>
    </submittedName>
</protein>
<gene>
    <name evidence="2" type="ORF">ACH49L_35535</name>
</gene>
<proteinExistence type="predicted"/>
<evidence type="ECO:0000313" key="2">
    <source>
        <dbReference type="EMBL" id="MFI2160932.1"/>
    </source>
</evidence>
<dbReference type="EMBL" id="JBIRWM010000022">
    <property type="protein sequence ID" value="MFI2160932.1"/>
    <property type="molecule type" value="Genomic_DNA"/>
</dbReference>
<name>A0ABW7VHS7_STROI</name>
<keyword evidence="3" id="KW-1185">Reference proteome</keyword>
<reference evidence="2 3" key="1">
    <citation type="submission" date="2024-10" db="EMBL/GenBank/DDBJ databases">
        <title>The Natural Products Discovery Center: Release of the First 8490 Sequenced Strains for Exploring Actinobacteria Biosynthetic Diversity.</title>
        <authorList>
            <person name="Kalkreuter E."/>
            <person name="Kautsar S.A."/>
            <person name="Yang D."/>
            <person name="Bader C.D."/>
            <person name="Teijaro C.N."/>
            <person name="Fluegel L."/>
            <person name="Davis C.M."/>
            <person name="Simpson J.R."/>
            <person name="Lauterbach L."/>
            <person name="Steele A.D."/>
            <person name="Gui C."/>
            <person name="Meng S."/>
            <person name="Li G."/>
            <person name="Viehrig K."/>
            <person name="Ye F."/>
            <person name="Su P."/>
            <person name="Kiefer A.F."/>
            <person name="Nichols A."/>
            <person name="Cepeda A.J."/>
            <person name="Yan W."/>
            <person name="Fan B."/>
            <person name="Jiang Y."/>
            <person name="Adhikari A."/>
            <person name="Zheng C.-J."/>
            <person name="Schuster L."/>
            <person name="Cowan T.M."/>
            <person name="Smanski M.J."/>
            <person name="Chevrette M.G."/>
            <person name="De Carvalho L.P.S."/>
            <person name="Shen B."/>
        </authorList>
    </citation>
    <scope>NUCLEOTIDE SEQUENCE [LARGE SCALE GENOMIC DNA]</scope>
    <source>
        <strain evidence="2 3">NPDC020295</strain>
    </source>
</reference>